<dbReference type="PANTHER" id="PTHR24240">
    <property type="entry name" value="OPSIN"/>
    <property type="match status" value="1"/>
</dbReference>
<evidence type="ECO:0000313" key="12">
    <source>
        <dbReference type="Proteomes" id="UP001152795"/>
    </source>
</evidence>
<evidence type="ECO:0000256" key="2">
    <source>
        <dbReference type="ARBA" id="ARBA00022692"/>
    </source>
</evidence>
<dbReference type="GO" id="GO:0016020">
    <property type="term" value="C:membrane"/>
    <property type="evidence" value="ECO:0007669"/>
    <property type="project" value="UniProtKB-SubCell"/>
</dbReference>
<organism evidence="11 12">
    <name type="scientific">Paramuricea clavata</name>
    <name type="common">Red gorgonian</name>
    <name type="synonym">Violescent sea-whip</name>
    <dbReference type="NCBI Taxonomy" id="317549"/>
    <lineage>
        <taxon>Eukaryota</taxon>
        <taxon>Metazoa</taxon>
        <taxon>Cnidaria</taxon>
        <taxon>Anthozoa</taxon>
        <taxon>Octocorallia</taxon>
        <taxon>Malacalcyonacea</taxon>
        <taxon>Plexauridae</taxon>
        <taxon>Paramuricea</taxon>
    </lineage>
</organism>
<keyword evidence="12" id="KW-1185">Reference proteome</keyword>
<keyword evidence="2 8" id="KW-0812">Transmembrane</keyword>
<name>A0A6S7GDQ7_PARCT</name>
<dbReference type="PROSITE" id="PS50262">
    <property type="entry name" value="G_PROTEIN_RECEP_F1_2"/>
    <property type="match status" value="1"/>
</dbReference>
<evidence type="ECO:0000256" key="7">
    <source>
        <dbReference type="ARBA" id="ARBA00023224"/>
    </source>
</evidence>
<dbReference type="CDD" id="cd00637">
    <property type="entry name" value="7tm_classA_rhodopsin-like"/>
    <property type="match status" value="1"/>
</dbReference>
<comment type="similarity">
    <text evidence="8">Belongs to the G-protein coupled receptor 1 family.</text>
</comment>
<evidence type="ECO:0000256" key="5">
    <source>
        <dbReference type="ARBA" id="ARBA00023136"/>
    </source>
</evidence>
<feature type="compositionally biased region" description="Polar residues" evidence="9">
    <location>
        <begin position="143"/>
        <end position="165"/>
    </location>
</feature>
<dbReference type="PRINTS" id="PR00237">
    <property type="entry name" value="GPCRRHODOPSN"/>
</dbReference>
<feature type="transmembrane region" description="Helical" evidence="10">
    <location>
        <begin position="188"/>
        <end position="220"/>
    </location>
</feature>
<keyword evidence="5 10" id="KW-0472">Membrane</keyword>
<evidence type="ECO:0000313" key="11">
    <source>
        <dbReference type="EMBL" id="CAB3989825.1"/>
    </source>
</evidence>
<dbReference type="Proteomes" id="UP001152795">
    <property type="component" value="Unassembled WGS sequence"/>
</dbReference>
<feature type="region of interest" description="Disordered" evidence="9">
    <location>
        <begin position="143"/>
        <end position="174"/>
    </location>
</feature>
<evidence type="ECO:0000256" key="6">
    <source>
        <dbReference type="ARBA" id="ARBA00023170"/>
    </source>
</evidence>
<dbReference type="OrthoDB" id="10063595at2759"/>
<dbReference type="AlphaFoldDB" id="A0A6S7GDQ7"/>
<accession>A0A6S7GDQ7</accession>
<dbReference type="GO" id="GO:0004930">
    <property type="term" value="F:G protein-coupled receptor activity"/>
    <property type="evidence" value="ECO:0007669"/>
    <property type="project" value="UniProtKB-KW"/>
</dbReference>
<dbReference type="InterPro" id="IPR000276">
    <property type="entry name" value="GPCR_Rhodpsn"/>
</dbReference>
<evidence type="ECO:0000256" key="9">
    <source>
        <dbReference type="SAM" id="MobiDB-lite"/>
    </source>
</evidence>
<feature type="transmembrane region" description="Helical" evidence="10">
    <location>
        <begin position="53"/>
        <end position="75"/>
    </location>
</feature>
<dbReference type="SUPFAM" id="SSF81321">
    <property type="entry name" value="Family A G protein-coupled receptor-like"/>
    <property type="match status" value="1"/>
</dbReference>
<dbReference type="PROSITE" id="PS00237">
    <property type="entry name" value="G_PROTEIN_RECEP_F1_1"/>
    <property type="match status" value="1"/>
</dbReference>
<sequence>MKEWNSPLCTINGYLGMMFCMTSLQTLTIVSVDRYVAIVTPFRYHIWMTSQRVKIIIATKWTLAASVAAVPLSGWGKYIFYPQKGFCFIDYHKDFEIFFFIGAWFMIGFGVITFTYYYIFKEARRQKRQIQALTVANNNVRATRPENTMPENSGINSAEHSSQANPEAKTERQQYRNNLKRIKNENKAALTIFAIIAGFLVCWMPFVLVNFTAALISFHIPEWLDVLSTLLVATGSMVNPLFYAWLDSSFRLAFKRLLFPIFGRVGSAPITAVSNYSGAGANL</sequence>
<evidence type="ECO:0000256" key="10">
    <source>
        <dbReference type="SAM" id="Phobius"/>
    </source>
</evidence>
<keyword evidence="4 8" id="KW-0297">G-protein coupled receptor</keyword>
<feature type="transmembrane region" description="Helical" evidence="10">
    <location>
        <begin position="12"/>
        <end position="32"/>
    </location>
</feature>
<keyword evidence="3 10" id="KW-1133">Transmembrane helix</keyword>
<dbReference type="Pfam" id="PF00001">
    <property type="entry name" value="7tm_1"/>
    <property type="match status" value="1"/>
</dbReference>
<keyword evidence="6 8" id="KW-0675">Receptor</keyword>
<evidence type="ECO:0000256" key="3">
    <source>
        <dbReference type="ARBA" id="ARBA00022989"/>
    </source>
</evidence>
<dbReference type="Gene3D" id="1.20.1070.10">
    <property type="entry name" value="Rhodopsin 7-helix transmembrane proteins"/>
    <property type="match status" value="1"/>
</dbReference>
<evidence type="ECO:0000256" key="8">
    <source>
        <dbReference type="RuleBase" id="RU000688"/>
    </source>
</evidence>
<proteinExistence type="inferred from homology"/>
<comment type="subcellular location">
    <subcellularLocation>
        <location evidence="1">Membrane</location>
        <topology evidence="1">Multi-pass membrane protein</topology>
    </subcellularLocation>
</comment>
<feature type="transmembrane region" description="Helical" evidence="10">
    <location>
        <begin position="95"/>
        <end position="119"/>
    </location>
</feature>
<feature type="transmembrane region" description="Helical" evidence="10">
    <location>
        <begin position="226"/>
        <end position="246"/>
    </location>
</feature>
<dbReference type="InterPro" id="IPR050125">
    <property type="entry name" value="GPCR_opsins"/>
</dbReference>
<dbReference type="EMBL" id="CACRXK020001557">
    <property type="protein sequence ID" value="CAB3989825.1"/>
    <property type="molecule type" value="Genomic_DNA"/>
</dbReference>
<reference evidence="11" key="1">
    <citation type="submission" date="2020-04" db="EMBL/GenBank/DDBJ databases">
        <authorList>
            <person name="Alioto T."/>
            <person name="Alioto T."/>
            <person name="Gomez Garrido J."/>
        </authorList>
    </citation>
    <scope>NUCLEOTIDE SEQUENCE</scope>
    <source>
        <strain evidence="11">A484AB</strain>
    </source>
</reference>
<gene>
    <name evidence="11" type="ORF">PACLA_8A025661</name>
</gene>
<evidence type="ECO:0000256" key="4">
    <source>
        <dbReference type="ARBA" id="ARBA00023040"/>
    </source>
</evidence>
<dbReference type="InterPro" id="IPR017452">
    <property type="entry name" value="GPCR_Rhodpsn_7TM"/>
</dbReference>
<keyword evidence="7 8" id="KW-0807">Transducer</keyword>
<evidence type="ECO:0000256" key="1">
    <source>
        <dbReference type="ARBA" id="ARBA00004141"/>
    </source>
</evidence>
<comment type="caution">
    <text evidence="11">The sequence shown here is derived from an EMBL/GenBank/DDBJ whole genome shotgun (WGS) entry which is preliminary data.</text>
</comment>
<protein>
    <submittedName>
        <fullName evidence="11">Tyramine receptor 1-like</fullName>
    </submittedName>
</protein>